<keyword evidence="3" id="KW-0547">Nucleotide-binding</keyword>
<gene>
    <name evidence="6" type="ORF">CMC5_017810</name>
</gene>
<protein>
    <submittedName>
        <fullName evidence="6">ABC transporter ATP-binding protein</fullName>
    </submittedName>
</protein>
<sequence length="245" mass="26949">MLEARAICKSYRGQPVLHPLSVSFEAGRTTALIGPSGCGKSTLLRILIGLVSADRGEVFVAGERFTPESARRLRHRMGYVIQEGGLFPHLSARDNVTLLASHLGWSAERMAERIATLRALVRLPEEALARFPGQLSGGQRQRVSLMRALMLDPEVLLLDEPMGALDPMIRAELQADLKEVFAALGKAVALVTHDLGEAAYLAHEILLLREGHVIQRGSFDELLKAPADTFVTRFVQAQRWPEESP</sequence>
<dbReference type="PANTHER" id="PTHR43117:SF4">
    <property type="entry name" value="OSMOPROTECTANT IMPORT ATP-BINDING PROTEIN OSMV"/>
    <property type="match status" value="1"/>
</dbReference>
<dbReference type="PATRIC" id="fig|52.7.peg.1912"/>
<dbReference type="Pfam" id="PF00005">
    <property type="entry name" value="ABC_tran"/>
    <property type="match status" value="1"/>
</dbReference>
<evidence type="ECO:0000313" key="7">
    <source>
        <dbReference type="Proteomes" id="UP000067626"/>
    </source>
</evidence>
<dbReference type="SMART" id="SM00382">
    <property type="entry name" value="AAA"/>
    <property type="match status" value="1"/>
</dbReference>
<proteinExistence type="inferred from homology"/>
<dbReference type="InterPro" id="IPR003439">
    <property type="entry name" value="ABC_transporter-like_ATP-bd"/>
</dbReference>
<dbReference type="PANTHER" id="PTHR43117">
    <property type="entry name" value="OSMOPROTECTANT IMPORT ATP-BINDING PROTEIN OSMV"/>
    <property type="match status" value="1"/>
</dbReference>
<feature type="domain" description="ABC transporter" evidence="5">
    <location>
        <begin position="2"/>
        <end position="235"/>
    </location>
</feature>
<dbReference type="KEGG" id="ccro:CMC5_017810"/>
<dbReference type="GO" id="GO:0016887">
    <property type="term" value="F:ATP hydrolysis activity"/>
    <property type="evidence" value="ECO:0007669"/>
    <property type="project" value="InterPro"/>
</dbReference>
<evidence type="ECO:0000259" key="5">
    <source>
        <dbReference type="PROSITE" id="PS50893"/>
    </source>
</evidence>
<name>A0A0K1E9X2_CHOCO</name>
<keyword evidence="2" id="KW-0813">Transport</keyword>
<evidence type="ECO:0000256" key="1">
    <source>
        <dbReference type="ARBA" id="ARBA00005417"/>
    </source>
</evidence>
<dbReference type="EMBL" id="CP012159">
    <property type="protein sequence ID" value="AKT37639.1"/>
    <property type="molecule type" value="Genomic_DNA"/>
</dbReference>
<dbReference type="InterPro" id="IPR027417">
    <property type="entry name" value="P-loop_NTPase"/>
</dbReference>
<dbReference type="AlphaFoldDB" id="A0A0K1E9X2"/>
<dbReference type="Gene3D" id="3.40.50.300">
    <property type="entry name" value="P-loop containing nucleotide triphosphate hydrolases"/>
    <property type="match status" value="1"/>
</dbReference>
<accession>A0A0K1E9X2</accession>
<evidence type="ECO:0000256" key="4">
    <source>
        <dbReference type="ARBA" id="ARBA00022840"/>
    </source>
</evidence>
<dbReference type="GO" id="GO:0005524">
    <property type="term" value="F:ATP binding"/>
    <property type="evidence" value="ECO:0007669"/>
    <property type="project" value="UniProtKB-KW"/>
</dbReference>
<dbReference type="SUPFAM" id="SSF52540">
    <property type="entry name" value="P-loop containing nucleoside triphosphate hydrolases"/>
    <property type="match status" value="1"/>
</dbReference>
<keyword evidence="4 6" id="KW-0067">ATP-binding</keyword>
<dbReference type="STRING" id="52.CMC5_017810"/>
<keyword evidence="7" id="KW-1185">Reference proteome</keyword>
<reference evidence="6 7" key="1">
    <citation type="submission" date="2015-07" db="EMBL/GenBank/DDBJ databases">
        <title>Genome analysis of myxobacterium Chondromyces crocatus Cm c5 reveals a high potential for natural compound synthesis and the genetic basis for the loss of fruiting body formation.</title>
        <authorList>
            <person name="Zaburannyi N."/>
            <person name="Bunk B."/>
            <person name="Maier J."/>
            <person name="Overmann J."/>
            <person name="Mueller R."/>
        </authorList>
    </citation>
    <scope>NUCLEOTIDE SEQUENCE [LARGE SCALE GENOMIC DNA]</scope>
    <source>
        <strain evidence="6 7">Cm c5</strain>
    </source>
</reference>
<evidence type="ECO:0000256" key="2">
    <source>
        <dbReference type="ARBA" id="ARBA00022448"/>
    </source>
</evidence>
<dbReference type="Proteomes" id="UP000067626">
    <property type="component" value="Chromosome"/>
</dbReference>
<evidence type="ECO:0000256" key="3">
    <source>
        <dbReference type="ARBA" id="ARBA00022741"/>
    </source>
</evidence>
<dbReference type="PROSITE" id="PS50893">
    <property type="entry name" value="ABC_TRANSPORTER_2"/>
    <property type="match status" value="1"/>
</dbReference>
<dbReference type="OrthoDB" id="9809450at2"/>
<dbReference type="RefSeq" id="WP_050429978.1">
    <property type="nucleotide sequence ID" value="NZ_CP012159.1"/>
</dbReference>
<comment type="similarity">
    <text evidence="1">Belongs to the ABC transporter superfamily.</text>
</comment>
<evidence type="ECO:0000313" key="6">
    <source>
        <dbReference type="EMBL" id="AKT37639.1"/>
    </source>
</evidence>
<dbReference type="InterPro" id="IPR003593">
    <property type="entry name" value="AAA+_ATPase"/>
</dbReference>
<organism evidence="6 7">
    <name type="scientific">Chondromyces crocatus</name>
    <dbReference type="NCBI Taxonomy" id="52"/>
    <lineage>
        <taxon>Bacteria</taxon>
        <taxon>Pseudomonadati</taxon>
        <taxon>Myxococcota</taxon>
        <taxon>Polyangia</taxon>
        <taxon>Polyangiales</taxon>
        <taxon>Polyangiaceae</taxon>
        <taxon>Chondromyces</taxon>
    </lineage>
</organism>